<comment type="caution">
    <text evidence="2">The sequence shown here is derived from an EMBL/GenBank/DDBJ whole genome shotgun (WGS) entry which is preliminary data.</text>
</comment>
<proteinExistence type="predicted"/>
<dbReference type="InterPro" id="IPR021122">
    <property type="entry name" value="RNA_ligase_dom_REL/Rnl2"/>
</dbReference>
<dbReference type="Pfam" id="PF09414">
    <property type="entry name" value="RNA_ligase"/>
    <property type="match status" value="1"/>
</dbReference>
<evidence type="ECO:0000259" key="1">
    <source>
        <dbReference type="Pfam" id="PF09414"/>
    </source>
</evidence>
<dbReference type="EMBL" id="MFYX01000139">
    <property type="protein sequence ID" value="OGK00831.1"/>
    <property type="molecule type" value="Genomic_DNA"/>
</dbReference>
<name>A0A1F7F2G7_UNCRA</name>
<dbReference type="GO" id="GO:0016874">
    <property type="term" value="F:ligase activity"/>
    <property type="evidence" value="ECO:0007669"/>
    <property type="project" value="UniProtKB-KW"/>
</dbReference>
<organism evidence="2 3">
    <name type="scientific">Candidatus Raymondbacteria bacterium RIFOXYD12_FULL_49_13</name>
    <dbReference type="NCBI Taxonomy" id="1817890"/>
    <lineage>
        <taxon>Bacteria</taxon>
        <taxon>Raymondiibacteriota</taxon>
    </lineage>
</organism>
<dbReference type="SUPFAM" id="SSF56091">
    <property type="entry name" value="DNA ligase/mRNA capping enzyme, catalytic domain"/>
    <property type="match status" value="1"/>
</dbReference>
<protein>
    <submittedName>
        <fullName evidence="2">RNA ligase</fullName>
    </submittedName>
</protein>
<keyword evidence="2" id="KW-0436">Ligase</keyword>
<evidence type="ECO:0000313" key="2">
    <source>
        <dbReference type="EMBL" id="OGK00831.1"/>
    </source>
</evidence>
<dbReference type="NCBIfam" id="TIGR02306">
    <property type="entry name" value="RNA_lig_DRB0094"/>
    <property type="match status" value="1"/>
</dbReference>
<evidence type="ECO:0000313" key="3">
    <source>
        <dbReference type="Proteomes" id="UP000179243"/>
    </source>
</evidence>
<feature type="domain" description="RNA ligase" evidence="1">
    <location>
        <begin position="165"/>
        <end position="324"/>
    </location>
</feature>
<dbReference type="Proteomes" id="UP000179243">
    <property type="component" value="Unassembled WGS sequence"/>
</dbReference>
<gene>
    <name evidence="2" type="ORF">A2519_07840</name>
</gene>
<dbReference type="AlphaFoldDB" id="A0A1F7F2G7"/>
<dbReference type="InterPro" id="IPR012646">
    <property type="entry name" value="RNA_ligase_DRB0094"/>
</dbReference>
<dbReference type="Pfam" id="PF21189">
    <property type="entry name" value="PHA02142"/>
    <property type="match status" value="1"/>
</dbReference>
<dbReference type="Gene3D" id="3.30.470.30">
    <property type="entry name" value="DNA ligase/mRNA capping enzyme"/>
    <property type="match status" value="1"/>
</dbReference>
<sequence>MRKLATIRLIEEVLPIEGADAIEKVRIGGWWVVARKNEFKPGDKCVYFEIDSLLPPLPQYAFLEKAGKKKTLFEGRDYEGYRIKTIKLRGQISQGLALPVASFPGIPDELGADVSEKIGVVKYEAPVPVDLSGEVKGAIPGFIPKTDEERIQNSLELLEKCRGQRFYVTEKVDGTSTTFFKYDGQFGVCSRNLEILENESNVFWNMARSHKLPENLPDGYAVQGEAVGQKIQSNPLKINGQKCLVFYVVDLKKQEYLPLPEMKAFVEKLGMEMVPVFNDNFILDQSYDQLLKIADMKSVYNPNVNAEGLVFRLYDSRIKVTFKVISNQYLLKQE</sequence>
<reference evidence="2 3" key="1">
    <citation type="journal article" date="2016" name="Nat. Commun.">
        <title>Thousands of microbial genomes shed light on interconnected biogeochemical processes in an aquifer system.</title>
        <authorList>
            <person name="Anantharaman K."/>
            <person name="Brown C.T."/>
            <person name="Hug L.A."/>
            <person name="Sharon I."/>
            <person name="Castelle C.J."/>
            <person name="Probst A.J."/>
            <person name="Thomas B.C."/>
            <person name="Singh A."/>
            <person name="Wilkins M.J."/>
            <person name="Karaoz U."/>
            <person name="Brodie E.L."/>
            <person name="Williams K.H."/>
            <person name="Hubbard S.S."/>
            <person name="Banfield J.F."/>
        </authorList>
    </citation>
    <scope>NUCLEOTIDE SEQUENCE [LARGE SCALE GENOMIC DNA]</scope>
</reference>
<accession>A0A1F7F2G7</accession>